<dbReference type="GO" id="GO:0003677">
    <property type="term" value="F:DNA binding"/>
    <property type="evidence" value="ECO:0007669"/>
    <property type="project" value="InterPro"/>
</dbReference>
<reference evidence="2 3" key="1">
    <citation type="submission" date="2019-07" db="EMBL/GenBank/DDBJ databases">
        <title>Genomics analysis of Aphanomyces spp. identifies a new class of oomycete effector associated with host adaptation.</title>
        <authorList>
            <person name="Gaulin E."/>
        </authorList>
    </citation>
    <scope>NUCLEOTIDE SEQUENCE [LARGE SCALE GENOMIC DNA]</scope>
    <source>
        <strain evidence="2 3">ATCC 201684</strain>
    </source>
</reference>
<proteinExistence type="predicted"/>
<dbReference type="GO" id="GO:0015074">
    <property type="term" value="P:DNA integration"/>
    <property type="evidence" value="ECO:0007669"/>
    <property type="project" value="InterPro"/>
</dbReference>
<name>A0A6G0WIF1_9STRA</name>
<dbReference type="InterPro" id="IPR036397">
    <property type="entry name" value="RNaseH_sf"/>
</dbReference>
<dbReference type="Gene3D" id="1.10.10.60">
    <property type="entry name" value="Homeodomain-like"/>
    <property type="match status" value="1"/>
</dbReference>
<sequence length="157" mass="18571">MPRGTRLTQEEIGKAKAFSDLGKSNRWIAKQLGRDEKAIRNLWRASASRKTPKKPGRRIIFKRRDIRRIFRLAIHKNMTSRNIAKLMEAKPSHTTILRVLRSSKFAKYRKRKSAPFLTPEHKRPRVNFAAKYLNKSHEWPLTIFSDEKKFNLRMSKT</sequence>
<dbReference type="GO" id="GO:0006313">
    <property type="term" value="P:DNA transposition"/>
    <property type="evidence" value="ECO:0007669"/>
    <property type="project" value="InterPro"/>
</dbReference>
<accession>A0A6G0WIF1</accession>
<dbReference type="Gene3D" id="3.30.420.10">
    <property type="entry name" value="Ribonuclease H-like superfamily/Ribonuclease H"/>
    <property type="match status" value="1"/>
</dbReference>
<evidence type="ECO:0000259" key="1">
    <source>
        <dbReference type="Pfam" id="PF01498"/>
    </source>
</evidence>
<dbReference type="Pfam" id="PF01498">
    <property type="entry name" value="HTH_Tnp_Tc3_2"/>
    <property type="match status" value="1"/>
</dbReference>
<keyword evidence="3" id="KW-1185">Reference proteome</keyword>
<comment type="caution">
    <text evidence="2">The sequence shown here is derived from an EMBL/GenBank/DDBJ whole genome shotgun (WGS) entry which is preliminary data.</text>
</comment>
<dbReference type="AlphaFoldDB" id="A0A6G0WIF1"/>
<dbReference type="EMBL" id="VJMJ01000203">
    <property type="protein sequence ID" value="KAF0726992.1"/>
    <property type="molecule type" value="Genomic_DNA"/>
</dbReference>
<dbReference type="Proteomes" id="UP000481153">
    <property type="component" value="Unassembled WGS sequence"/>
</dbReference>
<evidence type="ECO:0000313" key="3">
    <source>
        <dbReference type="Proteomes" id="UP000481153"/>
    </source>
</evidence>
<organism evidence="2 3">
    <name type="scientific">Aphanomyces euteiches</name>
    <dbReference type="NCBI Taxonomy" id="100861"/>
    <lineage>
        <taxon>Eukaryota</taxon>
        <taxon>Sar</taxon>
        <taxon>Stramenopiles</taxon>
        <taxon>Oomycota</taxon>
        <taxon>Saprolegniomycetes</taxon>
        <taxon>Saprolegniales</taxon>
        <taxon>Verrucalvaceae</taxon>
        <taxon>Aphanomyces</taxon>
    </lineage>
</organism>
<evidence type="ECO:0000313" key="2">
    <source>
        <dbReference type="EMBL" id="KAF0726992.1"/>
    </source>
</evidence>
<dbReference type="VEuPathDB" id="FungiDB:AeMF1_000962"/>
<gene>
    <name evidence="2" type="ORF">Ae201684_014857</name>
</gene>
<feature type="domain" description="Transposase Tc1-like" evidence="1">
    <location>
        <begin position="77"/>
        <end position="134"/>
    </location>
</feature>
<protein>
    <recommendedName>
        <fullName evidence="1">Transposase Tc1-like domain-containing protein</fullName>
    </recommendedName>
</protein>
<dbReference type="InterPro" id="IPR002492">
    <property type="entry name" value="Transposase_Tc1-like"/>
</dbReference>